<dbReference type="InterPro" id="IPR025750">
    <property type="entry name" value="DPF1-3_N"/>
</dbReference>
<name>A0A7M6DKI5_9CNID</name>
<feature type="compositionally biased region" description="Pro residues" evidence="11">
    <location>
        <begin position="239"/>
        <end position="258"/>
    </location>
</feature>
<dbReference type="InterPro" id="IPR011011">
    <property type="entry name" value="Znf_FYVE_PHD"/>
</dbReference>
<dbReference type="CDD" id="cd15530">
    <property type="entry name" value="PHD2_d4"/>
    <property type="match status" value="1"/>
</dbReference>
<protein>
    <submittedName>
        <fullName evidence="14">Uncharacterized protein</fullName>
    </submittedName>
</protein>
<evidence type="ECO:0000256" key="8">
    <source>
        <dbReference type="ARBA" id="ARBA00023163"/>
    </source>
</evidence>
<feature type="domain" description="PHD-type" evidence="12">
    <location>
        <begin position="344"/>
        <end position="394"/>
    </location>
</feature>
<evidence type="ECO:0000256" key="2">
    <source>
        <dbReference type="ARBA" id="ARBA00010539"/>
    </source>
</evidence>
<evidence type="ECO:0000256" key="11">
    <source>
        <dbReference type="SAM" id="MobiDB-lite"/>
    </source>
</evidence>
<reference evidence="14" key="1">
    <citation type="submission" date="2021-01" db="UniProtKB">
        <authorList>
            <consortium name="EnsemblMetazoa"/>
        </authorList>
    </citation>
    <scope>IDENTIFICATION</scope>
</reference>
<evidence type="ECO:0000259" key="13">
    <source>
        <dbReference type="PROSITE" id="PS50157"/>
    </source>
</evidence>
<comment type="similarity">
    <text evidence="2">Belongs to the requiem/DPF family.</text>
</comment>
<dbReference type="InterPro" id="IPR019787">
    <property type="entry name" value="Znf_PHD-finger"/>
</dbReference>
<dbReference type="SMART" id="SM00249">
    <property type="entry name" value="PHD"/>
    <property type="match status" value="2"/>
</dbReference>
<keyword evidence="3" id="KW-0479">Metal-binding</keyword>
<dbReference type="AlphaFoldDB" id="A0A7M6DKI5"/>
<evidence type="ECO:0000256" key="9">
    <source>
        <dbReference type="ARBA" id="ARBA00023242"/>
    </source>
</evidence>
<accession>A0A7M6DKI5</accession>
<dbReference type="PROSITE" id="PS50016">
    <property type="entry name" value="ZF_PHD_2"/>
    <property type="match status" value="2"/>
</dbReference>
<dbReference type="InterPro" id="IPR013087">
    <property type="entry name" value="Znf_C2H2_type"/>
</dbReference>
<feature type="domain" description="C2H2-type" evidence="13">
    <location>
        <begin position="208"/>
        <end position="237"/>
    </location>
</feature>
<keyword evidence="6" id="KW-0862">Zinc</keyword>
<dbReference type="SUPFAM" id="SSF57903">
    <property type="entry name" value="FYVE/PHD zinc finger"/>
    <property type="match status" value="2"/>
</dbReference>
<dbReference type="Gene3D" id="3.30.40.10">
    <property type="entry name" value="Zinc/RING finger domain, C3HC4 (zinc finger)"/>
    <property type="match status" value="1"/>
</dbReference>
<keyword evidence="7" id="KW-0805">Transcription regulation</keyword>
<evidence type="ECO:0000256" key="10">
    <source>
        <dbReference type="PROSITE-ProRule" id="PRU00042"/>
    </source>
</evidence>
<feature type="domain" description="PHD-type" evidence="12">
    <location>
        <begin position="288"/>
        <end position="347"/>
    </location>
</feature>
<dbReference type="InterPro" id="IPR036236">
    <property type="entry name" value="Znf_C2H2_sf"/>
</dbReference>
<evidence type="ECO:0000256" key="7">
    <source>
        <dbReference type="ARBA" id="ARBA00023015"/>
    </source>
</evidence>
<dbReference type="GO" id="GO:0008270">
    <property type="term" value="F:zinc ion binding"/>
    <property type="evidence" value="ECO:0007669"/>
    <property type="project" value="UniProtKB-KW"/>
</dbReference>
<feature type="compositionally biased region" description="Basic and acidic residues" evidence="11">
    <location>
        <begin position="88"/>
        <end position="97"/>
    </location>
</feature>
<keyword evidence="8" id="KW-0804">Transcription</keyword>
<dbReference type="GeneID" id="136819146"/>
<dbReference type="OrthoDB" id="1903104at2759"/>
<feature type="region of interest" description="Disordered" evidence="11">
    <location>
        <begin position="85"/>
        <end position="138"/>
    </location>
</feature>
<keyword evidence="9" id="KW-0539">Nucleus</keyword>
<dbReference type="Pfam" id="PF00628">
    <property type="entry name" value="PHD"/>
    <property type="match status" value="2"/>
</dbReference>
<sequence length="420" mass="47038">MTNVTIPNKLFYKEAMDQVHLYNSKLLLDRRLRMPYIDSQTGLAQQDCHLWVSRVQRSSPIREGQVYSYPSRRWRVRKRPDFIGTKSKITEKQKSEDDGQGTTTETTDSTLETIEDSKTAFDTASQSSTTTGGGGGGNSSIYEYYDDMAFDSEFDSDEEFGSRKKKKKGGKVAKGKKNAMALKYATSIKVMSKEELNLLSSEDRKKPYDCQICGKRYKNSQGLRYHYEHHNHDLEEQQPAPPPAPLSSLPPPIDPIPPPMPALTVQPVEAPPPNHIAGAKRAKGTPPSHFCDTCLGNVNANRQGSAERLICCADCGRSAHPSCLTFTEKMTEQVQKYRWQCIECKSCCLCGTSDNDDQLLFCDDCDRGYHLYCLNPPMGEPPEGHWQCQLCNSRIQGLDISRVAVLPEHMDAALHATPSK</sequence>
<organism evidence="14 15">
    <name type="scientific">Clytia hemisphaerica</name>
    <dbReference type="NCBI Taxonomy" id="252671"/>
    <lineage>
        <taxon>Eukaryota</taxon>
        <taxon>Metazoa</taxon>
        <taxon>Cnidaria</taxon>
        <taxon>Hydrozoa</taxon>
        <taxon>Hydroidolina</taxon>
        <taxon>Leptothecata</taxon>
        <taxon>Obeliida</taxon>
        <taxon>Clytiidae</taxon>
        <taxon>Clytia</taxon>
    </lineage>
</organism>
<dbReference type="PROSITE" id="PS00028">
    <property type="entry name" value="ZINC_FINGER_C2H2_1"/>
    <property type="match status" value="1"/>
</dbReference>
<dbReference type="EnsemblMetazoa" id="CLYHEMT013986.1">
    <property type="protein sequence ID" value="CLYHEMP013986.1"/>
    <property type="gene ID" value="CLYHEMG013986"/>
</dbReference>
<dbReference type="SUPFAM" id="SSF57667">
    <property type="entry name" value="beta-beta-alpha zinc fingers"/>
    <property type="match status" value="1"/>
</dbReference>
<dbReference type="Proteomes" id="UP000594262">
    <property type="component" value="Unplaced"/>
</dbReference>
<feature type="region of interest" description="Disordered" evidence="11">
    <location>
        <begin position="233"/>
        <end position="258"/>
    </location>
</feature>
<keyword evidence="15" id="KW-1185">Reference proteome</keyword>
<dbReference type="PANTHER" id="PTHR45888:SF5">
    <property type="entry name" value="D4, ISOFORM A"/>
    <property type="match status" value="1"/>
</dbReference>
<evidence type="ECO:0000256" key="1">
    <source>
        <dbReference type="ARBA" id="ARBA00004123"/>
    </source>
</evidence>
<dbReference type="Gene3D" id="3.30.160.60">
    <property type="entry name" value="Classic Zinc Finger"/>
    <property type="match status" value="1"/>
</dbReference>
<keyword evidence="4" id="KW-0677">Repeat</keyword>
<dbReference type="InterPro" id="IPR001965">
    <property type="entry name" value="Znf_PHD"/>
</dbReference>
<feature type="compositionally biased region" description="Low complexity" evidence="11">
    <location>
        <begin position="100"/>
        <end position="112"/>
    </location>
</feature>
<dbReference type="Pfam" id="PF14051">
    <property type="entry name" value="DPF1-3_N"/>
    <property type="match status" value="1"/>
</dbReference>
<proteinExistence type="inferred from homology"/>
<evidence type="ECO:0000256" key="3">
    <source>
        <dbReference type="ARBA" id="ARBA00022723"/>
    </source>
</evidence>
<dbReference type="PROSITE" id="PS50157">
    <property type="entry name" value="ZINC_FINGER_C2H2_2"/>
    <property type="match status" value="1"/>
</dbReference>
<evidence type="ECO:0000259" key="12">
    <source>
        <dbReference type="PROSITE" id="PS50016"/>
    </source>
</evidence>
<evidence type="ECO:0000313" key="15">
    <source>
        <dbReference type="Proteomes" id="UP000594262"/>
    </source>
</evidence>
<dbReference type="GO" id="GO:0005634">
    <property type="term" value="C:nucleus"/>
    <property type="evidence" value="ECO:0007669"/>
    <property type="project" value="UniProtKB-SubCell"/>
</dbReference>
<evidence type="ECO:0000313" key="14">
    <source>
        <dbReference type="EnsemblMetazoa" id="CLYHEMP013986.1"/>
    </source>
</evidence>
<evidence type="ECO:0000256" key="4">
    <source>
        <dbReference type="ARBA" id="ARBA00022737"/>
    </source>
</evidence>
<dbReference type="RefSeq" id="XP_066931454.1">
    <property type="nucleotide sequence ID" value="XM_067075353.1"/>
</dbReference>
<dbReference type="FunFam" id="3.30.40.10:FF:000005">
    <property type="entry name" value="zinc finger protein isoform X1"/>
    <property type="match status" value="1"/>
</dbReference>
<evidence type="ECO:0000256" key="5">
    <source>
        <dbReference type="ARBA" id="ARBA00022771"/>
    </source>
</evidence>
<dbReference type="PANTHER" id="PTHR45888">
    <property type="entry name" value="HL01030P-RELATED"/>
    <property type="match status" value="1"/>
</dbReference>
<comment type="subcellular location">
    <subcellularLocation>
        <location evidence="1">Nucleus</location>
    </subcellularLocation>
</comment>
<keyword evidence="5 10" id="KW-0863">Zinc-finger</keyword>
<dbReference type="InterPro" id="IPR013083">
    <property type="entry name" value="Znf_RING/FYVE/PHD"/>
</dbReference>
<evidence type="ECO:0000256" key="6">
    <source>
        <dbReference type="ARBA" id="ARBA00022833"/>
    </source>
</evidence>